<feature type="region of interest" description="Disordered" evidence="1">
    <location>
        <begin position="360"/>
        <end position="396"/>
    </location>
</feature>
<name>A0A087GBF7_ARAAL</name>
<dbReference type="InterPro" id="IPR004312">
    <property type="entry name" value="ATHILA_Orf1_C"/>
</dbReference>
<dbReference type="Gramene" id="KFK27209">
    <property type="protein sequence ID" value="KFK27209"/>
    <property type="gene ID" value="AALP_AA8G351200"/>
</dbReference>
<organism evidence="3 4">
    <name type="scientific">Arabis alpina</name>
    <name type="common">Alpine rock-cress</name>
    <dbReference type="NCBI Taxonomy" id="50452"/>
    <lineage>
        <taxon>Eukaryota</taxon>
        <taxon>Viridiplantae</taxon>
        <taxon>Streptophyta</taxon>
        <taxon>Embryophyta</taxon>
        <taxon>Tracheophyta</taxon>
        <taxon>Spermatophyta</taxon>
        <taxon>Magnoliopsida</taxon>
        <taxon>eudicotyledons</taxon>
        <taxon>Gunneridae</taxon>
        <taxon>Pentapetalae</taxon>
        <taxon>rosids</taxon>
        <taxon>malvids</taxon>
        <taxon>Brassicales</taxon>
        <taxon>Brassicaceae</taxon>
        <taxon>Arabideae</taxon>
        <taxon>Arabis</taxon>
    </lineage>
</organism>
<proteinExistence type="predicted"/>
<evidence type="ECO:0000313" key="4">
    <source>
        <dbReference type="Proteomes" id="UP000029120"/>
    </source>
</evidence>
<dbReference type="OrthoDB" id="1685790at2759"/>
<feature type="compositionally biased region" description="Low complexity" evidence="1">
    <location>
        <begin position="369"/>
        <end position="388"/>
    </location>
</feature>
<dbReference type="Proteomes" id="UP000029120">
    <property type="component" value="Chromosome 8"/>
</dbReference>
<sequence>MAKRSRTSDAYPWPKKEGERIHIGRKWRDCPEIVLGKPEVVNRRIKETWDAYDSLFYNQWLSVKMQPTRIADRDALAGLGIYDEVTRLLERSGLGRITTTHHDLYPDLVCQFFATLRVFFPTDAEHTGGNGTLTFLIEGVRYRLSIKDICDIYGFPSERDNVIIPPAFSKMKGFWRLFGAGEFSGNKVSHTDIRHPILRYIIRLLSNTVLYRNEPGKVRHEELLALYYLISEDITWQSYGDLLRDLNWGAVLADRLLEQKNTPFTLTVGTSFRAGSLITPIMRFCGIDLERYSSIRTPCSMDSRHMVSATWIGGDQQWLIRDDSRKQFQVRLPLPELTDIRVGTNALYFLPEGRRAVISRRTTRRVSASRRGSSSASAAAGSSSSARRLAPPPQVDMDPVQRWIVTSIQTLWDAFADLSRCGCVRPRSPTPPSARSPTPPPASSPVLDDDYAEIDAYHAD</sequence>
<gene>
    <name evidence="3" type="ordered locus">AALP_Aa8g351200</name>
</gene>
<protein>
    <recommendedName>
        <fullName evidence="2">Arabidopsis retrotransposon Orf1 C-terminal domain-containing protein</fullName>
    </recommendedName>
</protein>
<evidence type="ECO:0000259" key="2">
    <source>
        <dbReference type="Pfam" id="PF03078"/>
    </source>
</evidence>
<evidence type="ECO:0000256" key="1">
    <source>
        <dbReference type="SAM" id="MobiDB-lite"/>
    </source>
</evidence>
<evidence type="ECO:0000313" key="3">
    <source>
        <dbReference type="EMBL" id="KFK27209.1"/>
    </source>
</evidence>
<dbReference type="AlphaFoldDB" id="A0A087GBF7"/>
<dbReference type="EMBL" id="CM002876">
    <property type="protein sequence ID" value="KFK27209.1"/>
    <property type="molecule type" value="Genomic_DNA"/>
</dbReference>
<accession>A0A087GBF7</accession>
<feature type="region of interest" description="Disordered" evidence="1">
    <location>
        <begin position="425"/>
        <end position="450"/>
    </location>
</feature>
<feature type="domain" description="Arabidopsis retrotransposon Orf1 C-terminal" evidence="2">
    <location>
        <begin position="62"/>
        <end position="353"/>
    </location>
</feature>
<reference evidence="4" key="1">
    <citation type="journal article" date="2015" name="Nat. Plants">
        <title>Genome expansion of Arabis alpina linked with retrotransposition and reduced symmetric DNA methylation.</title>
        <authorList>
            <person name="Willing E.M."/>
            <person name="Rawat V."/>
            <person name="Mandakova T."/>
            <person name="Maumus F."/>
            <person name="James G.V."/>
            <person name="Nordstroem K.J."/>
            <person name="Becker C."/>
            <person name="Warthmann N."/>
            <person name="Chica C."/>
            <person name="Szarzynska B."/>
            <person name="Zytnicki M."/>
            <person name="Albani M.C."/>
            <person name="Kiefer C."/>
            <person name="Bergonzi S."/>
            <person name="Castaings L."/>
            <person name="Mateos J.L."/>
            <person name="Berns M.C."/>
            <person name="Bujdoso N."/>
            <person name="Piofczyk T."/>
            <person name="de Lorenzo L."/>
            <person name="Barrero-Sicilia C."/>
            <person name="Mateos I."/>
            <person name="Piednoel M."/>
            <person name="Hagmann J."/>
            <person name="Chen-Min-Tao R."/>
            <person name="Iglesias-Fernandez R."/>
            <person name="Schuster S.C."/>
            <person name="Alonso-Blanco C."/>
            <person name="Roudier F."/>
            <person name="Carbonero P."/>
            <person name="Paz-Ares J."/>
            <person name="Davis S.J."/>
            <person name="Pecinka A."/>
            <person name="Quesneville H."/>
            <person name="Colot V."/>
            <person name="Lysak M.A."/>
            <person name="Weigel D."/>
            <person name="Coupland G."/>
            <person name="Schneeberger K."/>
        </authorList>
    </citation>
    <scope>NUCLEOTIDE SEQUENCE [LARGE SCALE GENOMIC DNA]</scope>
    <source>
        <strain evidence="4">cv. Pajares</strain>
    </source>
</reference>
<keyword evidence="4" id="KW-1185">Reference proteome</keyword>
<dbReference type="eggNOG" id="KOG0017">
    <property type="taxonomic scope" value="Eukaryota"/>
</dbReference>
<dbReference type="Pfam" id="PF03078">
    <property type="entry name" value="ATHILA"/>
    <property type="match status" value="1"/>
</dbReference>
<feature type="compositionally biased region" description="Pro residues" evidence="1">
    <location>
        <begin position="428"/>
        <end position="443"/>
    </location>
</feature>